<reference evidence="2 3" key="2">
    <citation type="submission" date="2015-01" db="EMBL/GenBank/DDBJ databases">
        <title>Complete genome sequence of Pyrinomonas methylaliphatogenes type strain K22T.</title>
        <authorList>
            <person name="Lee K.C.Y."/>
            <person name="Power J.F."/>
            <person name="Dunfield P.F."/>
            <person name="Morgan X.C."/>
            <person name="Huttenhower C."/>
            <person name="Stott M.B."/>
        </authorList>
    </citation>
    <scope>NUCLEOTIDE SEQUENCE [LARGE SCALE GENOMIC DNA]</scope>
    <source>
        <strain evidence="2 3">K22</strain>
    </source>
</reference>
<keyword evidence="3" id="KW-1185">Reference proteome</keyword>
<evidence type="ECO:0008006" key="4">
    <source>
        <dbReference type="Google" id="ProtNLM"/>
    </source>
</evidence>
<dbReference type="PIRSF" id="PIRSF016487">
    <property type="entry name" value="CYTH_UCP016487"/>
    <property type="match status" value="1"/>
</dbReference>
<dbReference type="EMBL" id="CBXV010000008">
    <property type="protein sequence ID" value="CDM66447.1"/>
    <property type="molecule type" value="Genomic_DNA"/>
</dbReference>
<name>A0A0B6X0D6_9BACT</name>
<feature type="active site" description="Proton acceptor" evidence="1">
    <location>
        <position position="43"/>
    </location>
</feature>
<dbReference type="RefSeq" id="WP_060635638.1">
    <property type="nucleotide sequence ID" value="NZ_CBXV010000008.1"/>
</dbReference>
<evidence type="ECO:0000256" key="1">
    <source>
        <dbReference type="PIRSR" id="PIRSR016487-1"/>
    </source>
</evidence>
<dbReference type="Proteomes" id="UP000031518">
    <property type="component" value="Unassembled WGS sequence"/>
</dbReference>
<dbReference type="SUPFAM" id="SSF55154">
    <property type="entry name" value="CYTH-like phosphatases"/>
    <property type="match status" value="1"/>
</dbReference>
<dbReference type="Gene3D" id="2.40.320.10">
    <property type="entry name" value="Hypothetical Protein Pfu-838710-001"/>
    <property type="match status" value="1"/>
</dbReference>
<sequence length="187" mass="21766">MVSGLGIGRGTGSCVLRERRFLLNELPPGLLRHHYHVQLKDNYIAGTRLRLRRLRVPATDERRRWLQQKIQLTSGELRRFAFAEIELSAEEYEVFKIFEGDEIRKNRYPYEHEGRQYEIDFFLGPLLGLILAKVRFATDEEMISFRPPAFATLEVSGEEIFAGGRLVHLSADELRSELAKRYGKRDT</sequence>
<evidence type="ECO:0000313" key="3">
    <source>
        <dbReference type="Proteomes" id="UP000031518"/>
    </source>
</evidence>
<evidence type="ECO:0000313" key="2">
    <source>
        <dbReference type="EMBL" id="CDM66447.1"/>
    </source>
</evidence>
<reference evidence="2 3" key="1">
    <citation type="submission" date="2013-12" db="EMBL/GenBank/DDBJ databases">
        <authorList>
            <person name="Stott M."/>
        </authorList>
    </citation>
    <scope>NUCLEOTIDE SEQUENCE [LARGE SCALE GENOMIC DNA]</scope>
    <source>
        <strain evidence="2 3">K22</strain>
    </source>
</reference>
<gene>
    <name evidence="2" type="ORF">PYK22_02477</name>
</gene>
<dbReference type="AlphaFoldDB" id="A0A0B6X0D6"/>
<dbReference type="InterPro" id="IPR033469">
    <property type="entry name" value="CYTH-like_dom_sf"/>
</dbReference>
<dbReference type="OrthoDB" id="9805588at2"/>
<accession>A0A0B6X0D6</accession>
<dbReference type="STRING" id="454194.PYK22_02477"/>
<dbReference type="InterPro" id="IPR012042">
    <property type="entry name" value="NeuTTM/CthTTM-like"/>
</dbReference>
<protein>
    <recommendedName>
        <fullName evidence="4">CYTH domain-containing protein</fullName>
    </recommendedName>
</protein>
<proteinExistence type="predicted"/>
<organism evidence="2 3">
    <name type="scientific">Pyrinomonas methylaliphatogenes</name>
    <dbReference type="NCBI Taxonomy" id="454194"/>
    <lineage>
        <taxon>Bacteria</taxon>
        <taxon>Pseudomonadati</taxon>
        <taxon>Acidobacteriota</taxon>
        <taxon>Blastocatellia</taxon>
        <taxon>Blastocatellales</taxon>
        <taxon>Pyrinomonadaceae</taxon>
        <taxon>Pyrinomonas</taxon>
    </lineage>
</organism>